<evidence type="ECO:0000256" key="1">
    <source>
        <dbReference type="SAM" id="MobiDB-lite"/>
    </source>
</evidence>
<gene>
    <name evidence="2" type="ORF">B296_00052219</name>
</gene>
<feature type="non-terminal residue" evidence="2">
    <location>
        <position position="1"/>
    </location>
</feature>
<accession>A0A426X4N4</accession>
<reference evidence="2 3" key="1">
    <citation type="journal article" date="2014" name="Agronomy (Basel)">
        <title>A Draft Genome Sequence for Ensete ventricosum, the Drought-Tolerant Tree Against Hunger.</title>
        <authorList>
            <person name="Harrison J."/>
            <person name="Moore K.A."/>
            <person name="Paszkiewicz K."/>
            <person name="Jones T."/>
            <person name="Grant M."/>
            <person name="Ambacheew D."/>
            <person name="Muzemil S."/>
            <person name="Studholme D.J."/>
        </authorList>
    </citation>
    <scope>NUCLEOTIDE SEQUENCE [LARGE SCALE GENOMIC DNA]</scope>
</reference>
<evidence type="ECO:0000313" key="3">
    <source>
        <dbReference type="Proteomes" id="UP000287651"/>
    </source>
</evidence>
<sequence length="180" mass="19125">KAARKGVASYGQAPCRGGRPRPKPLAGVVDLDQDQGPLQRGCQLWPGQPTRAVDHCQPTARPWLAYDRGCPQGAITLACKGVACKGVACGQKLPLARATAHRYARKGGAYSGADHGRDADRKGNSARPLAERLSVGKGSCRQRRGSDDDGVEGARGVTAGPMMSWQEITSHVDTTIKRNR</sequence>
<name>A0A426X4N4_ENSVE</name>
<feature type="region of interest" description="Disordered" evidence="1">
    <location>
        <begin position="106"/>
        <end position="161"/>
    </location>
</feature>
<dbReference type="Proteomes" id="UP000287651">
    <property type="component" value="Unassembled WGS sequence"/>
</dbReference>
<protein>
    <submittedName>
        <fullName evidence="2">Uncharacterized protein</fullName>
    </submittedName>
</protein>
<dbReference type="AlphaFoldDB" id="A0A426X4N4"/>
<proteinExistence type="predicted"/>
<dbReference type="EMBL" id="AMZH03026787">
    <property type="protein sequence ID" value="RRT34443.1"/>
    <property type="molecule type" value="Genomic_DNA"/>
</dbReference>
<comment type="caution">
    <text evidence="2">The sequence shown here is derived from an EMBL/GenBank/DDBJ whole genome shotgun (WGS) entry which is preliminary data.</text>
</comment>
<feature type="region of interest" description="Disordered" evidence="1">
    <location>
        <begin position="1"/>
        <end position="25"/>
    </location>
</feature>
<feature type="compositionally biased region" description="Basic and acidic residues" evidence="1">
    <location>
        <begin position="114"/>
        <end position="123"/>
    </location>
</feature>
<evidence type="ECO:0000313" key="2">
    <source>
        <dbReference type="EMBL" id="RRT34443.1"/>
    </source>
</evidence>
<organism evidence="2 3">
    <name type="scientific">Ensete ventricosum</name>
    <name type="common">Abyssinian banana</name>
    <name type="synonym">Musa ensete</name>
    <dbReference type="NCBI Taxonomy" id="4639"/>
    <lineage>
        <taxon>Eukaryota</taxon>
        <taxon>Viridiplantae</taxon>
        <taxon>Streptophyta</taxon>
        <taxon>Embryophyta</taxon>
        <taxon>Tracheophyta</taxon>
        <taxon>Spermatophyta</taxon>
        <taxon>Magnoliopsida</taxon>
        <taxon>Liliopsida</taxon>
        <taxon>Zingiberales</taxon>
        <taxon>Musaceae</taxon>
        <taxon>Ensete</taxon>
    </lineage>
</organism>